<dbReference type="PROSITE" id="PS50994">
    <property type="entry name" value="INTEGRASE"/>
    <property type="match status" value="1"/>
</dbReference>
<evidence type="ECO:0000259" key="2">
    <source>
        <dbReference type="PROSITE" id="PS50994"/>
    </source>
</evidence>
<evidence type="ECO:0000256" key="1">
    <source>
        <dbReference type="SAM" id="MobiDB-lite"/>
    </source>
</evidence>
<sequence length="2757" mass="305613">QRRAYDHYQELATGGGNDGVIPGIKSPWGYGVAVKGPAVDLIHGYVYWMSCERSALPGVCSEHALKRVPISVLETAAKMPDPVDASSKAPTGDAQDSSGPAAAEASAGLSPEGVQAVARPLMVQRLLRLQVLGNVQGAPAAAPTEGARGWNSNWSWQQTPKPDYSDPPSWPGWSHRRYWVQAIRRWNKATDLPLARRAEKVLRCLGWELQPDFEHIPETVLESSAYLDAILAVLDMKAGVREDDEKREAFRSLFYQSQRRRDETLAQYAMRKQQDFTKASAFGISVPSSFQAMLLREGASLSDQNQQNLTALLQGRDDDPQMVARCLGRMDVRTDRLHAYVDGDSIEESGDFTAYGDDGPDENADDELEDAAVLAELDNLDLSEDQVNEVFAVIDPAEEEEVLIVDTIINGPPDIAGPVDNEKGAPTAFCYAPGPCQGSSGSGFSFLSRGELQEAAALAKERLGPSSGCWSFLTLRAGEAILDIGATQDLIGSGAMLQMTQELKRCGLRPVPVDVPISSPSGIGGSAKAVKAMLVPISPGGVPGVLQMTVLEENIPPLLSVGFLEFLKTCIDLEEDPVSFRRLGVTMPLTKQPSGHRTIPLVQWKGDEFPVPEEILRKYKIEARDFQCSSSAYITGSDASEGVEVRLSEKTVHADSCDERAVVFRASSSVPPQHSKQEVLLPGGVVGSEVRELAPIFMPPRDPERSPRLWRVLVQRVLFVVEAARVSYMRLVLSERAKSVKSERRKYLEMPAQAPASCLHPVDRHLRRGNQYGSWKVCGVCGARLEYHKRAKAKAKGKSKQTSAPMPPPTMPEPKVEPLSRAMGSEGYRPNRSVAPNPVENETMTVLQTMLQSFQDQSRMVAQAMGSISKSLEDISRGQGQLLLMAQDNLEKPMSVDQISLIANQAAVTAMDQEDDSDLDDPKIELALMDDDHLDDGDFGAVLGSVLSGVPAVFTDHKILVRTVLIPRLMEETVGPDGAILIVIFQPSLGHSLRVFANRTITRPMILIPRQMEEIVGPDGAILLVIFQPSLGFDSKGNVLYSGPSEPDAVVSSLEDGTPMQVWVLPRELELMRRAMSSDADPVRLGEDGVPCEHGEFWVFKEDSTLNEMDVAEETDVEIGIAKKDSLATLAAGRLRSMAREQEWERRGHISSLVVLGLGQDLLDELQAQGVRVPPVHEQFRESAGWDVRRKEHRGRFRSHLAKRQPRLLMMQPQGCEENSLHHELSCGFCLQAAEHQEARGETYVLLAPSSSSLWTSRGVQSRLKASQASVVHFGPALRDGQSWKIMSNHPNFANVSGEFYASRQDEHRDSLTSSSSSRLESELCARGLLIKADFRDDSCLGLLKLALEKEGASKRAVASRAGRGRNLVLGGYVHGGVLGITRECRERPWLTKYLSEFLRSKGDREPHTTLSVSLNTKFEMHADSHNRSESVNVSYGLGDYEDGGIWVHQPPVEPSEPAAWRRGEGGRRLRGKVLPTRGRLIQFSPKVLHKTEPWMGQRWIITGYSIRGEEKIDPRQRRELQRLGFRPRGQRLPSELKKQLSWATGCLLSGIKYQPQESGACFFGEDEPENEEEEDLPLSPSSKEAETEPKAATESQKRLIRKLHVNLGHPHRDRFLHMLRAAGAHEHVLSYVKNSLECEVCDVKHRQDNRRRAQYPKTFSFNRVLCVDVLYLKFRDLNVPILNMTCAGTHYQVVQRLPVAPGTSGGTPTAEAAWRGFATTWLRFLGAPSLMITDSGNEFKGIFERQCESHAILQHVTIPEQPWKNAFAERHGGWVKDKLDKEIASGQCAFQTLEELDEFLSALTATKNRWLQRSGYTPAALVFGELPRVPGELLADDEISEQAVADAYSDPSGLDQAATEFRRKLEIREKARQAAMAQTSREAFQKAARASTHQARRWVAGQWVYVFRRGRPNNVLHPRDRWCGPGVIVLVSQKGIYVAMRSRLWRCGPEQLRPAHPNEMLGAQMAEDPGLAELLRKINSGVRAGITDVSNERPPLPPEEFAPVVRDQEGVPLGGEEVSRPSEAPQPVEAVPERLLPRPAPGVQSDEGRIVPPPGLPPPPQRDWRDQEPGPQDSATGSRRSSMEEPAAELEPPAEALHRPLERILEESSDEEVLGPVNKAARLSSEDEVVGSRAPGTPVGRLLQAIPRLPQGSSSSTAGQAPASVTPSSLTPGEEVTGSGRVERQVAEFEGLRSHRERSPRRSVGDPSEAQSRSESSFTYCASSRGWNLLAKRGDEISLKALANEERKLFEQSDKVEWEAMLATGAVRVLTGKEAQEARQKFPDRILSSRMVRRKKPLPDKLNAWKAKSRWCVQGHSDPDTSELQTYAPTPSTEGLMMFLQTATNLRQDCAFADVRNAFCQSLPLSRSKGPLFAEGCEGLNLPPGALIALDVPVYGLDDAPAAWRRTVTDFLLSIGFVRHITEPCWYLRFDEKHRNEAQVLVEVDDLIVATNPSLTASIKETFQARFHFGEWDYHEAEYAGRKVVMGSDYSTVSQEKYILEQVFPIQIAKGRRQLKEDKLNEEEFGLFRSLIYKVNWLARESRPEAAGLASIMASRLPHAQLKDILILNKYVNHLRSTASRAIKIWRFKPEEMVFISVSDAGGVTVREGETDEEGLPTDATQGAWAVFTAEGHPVGAQQVRATPVAWRSSKLKRKVFSTFGGETQAMLQGVNEVEWLQIMYRDAIFNDIRLDQWRNSLSPHLVIMKSSAHLPARQPQISDDPLRSNGAMEVFLRRSHKASVERLSREYQENLVLLV</sequence>
<organism evidence="3 4">
    <name type="scientific">Symbiodinium necroappetens</name>
    <dbReference type="NCBI Taxonomy" id="1628268"/>
    <lineage>
        <taxon>Eukaryota</taxon>
        <taxon>Sar</taxon>
        <taxon>Alveolata</taxon>
        <taxon>Dinophyceae</taxon>
        <taxon>Suessiales</taxon>
        <taxon>Symbiodiniaceae</taxon>
        <taxon>Symbiodinium</taxon>
    </lineage>
</organism>
<dbReference type="Gene3D" id="3.30.420.10">
    <property type="entry name" value="Ribonuclease H-like superfamily/Ribonuclease H"/>
    <property type="match status" value="1"/>
</dbReference>
<evidence type="ECO:0000313" key="4">
    <source>
        <dbReference type="Proteomes" id="UP000601435"/>
    </source>
</evidence>
<proteinExistence type="predicted"/>
<protein>
    <submittedName>
        <fullName evidence="3">RE1 protein</fullName>
    </submittedName>
</protein>
<evidence type="ECO:0000313" key="3">
    <source>
        <dbReference type="EMBL" id="CAE7324282.1"/>
    </source>
</evidence>
<dbReference type="OrthoDB" id="421869at2759"/>
<feature type="compositionally biased region" description="Polar residues" evidence="1">
    <location>
        <begin position="2152"/>
        <end position="2172"/>
    </location>
</feature>
<dbReference type="EMBL" id="CAJNJA010013571">
    <property type="protein sequence ID" value="CAE7324282.1"/>
    <property type="molecule type" value="Genomic_DNA"/>
</dbReference>
<feature type="region of interest" description="Disordered" evidence="1">
    <location>
        <begin position="1561"/>
        <end position="1596"/>
    </location>
</feature>
<name>A0A812NWV1_9DINO</name>
<dbReference type="Proteomes" id="UP000601435">
    <property type="component" value="Unassembled WGS sequence"/>
</dbReference>
<dbReference type="GO" id="GO:0015074">
    <property type="term" value="P:DNA integration"/>
    <property type="evidence" value="ECO:0007669"/>
    <property type="project" value="InterPro"/>
</dbReference>
<gene>
    <name evidence="3" type="primary">RE1</name>
    <name evidence="3" type="ORF">SNEC2469_LOCUS8162</name>
</gene>
<feature type="region of interest" description="Disordered" evidence="1">
    <location>
        <begin position="2012"/>
        <end position="2218"/>
    </location>
</feature>
<feature type="domain" description="Integrase catalytic" evidence="2">
    <location>
        <begin position="1653"/>
        <end position="1827"/>
    </location>
</feature>
<feature type="region of interest" description="Disordered" evidence="1">
    <location>
        <begin position="792"/>
        <end position="815"/>
    </location>
</feature>
<feature type="compositionally biased region" description="Basic and acidic residues" evidence="1">
    <location>
        <begin position="2097"/>
        <end position="2107"/>
    </location>
</feature>
<dbReference type="GO" id="GO:0003676">
    <property type="term" value="F:nucleic acid binding"/>
    <property type="evidence" value="ECO:0007669"/>
    <property type="project" value="InterPro"/>
</dbReference>
<feature type="region of interest" description="Disordered" evidence="1">
    <location>
        <begin position="79"/>
        <end position="107"/>
    </location>
</feature>
<dbReference type="InterPro" id="IPR012337">
    <property type="entry name" value="RNaseH-like_sf"/>
</dbReference>
<comment type="caution">
    <text evidence="3">The sequence shown here is derived from an EMBL/GenBank/DDBJ whole genome shotgun (WGS) entry which is preliminary data.</text>
</comment>
<dbReference type="InterPro" id="IPR013103">
    <property type="entry name" value="RVT_2"/>
</dbReference>
<feature type="region of interest" description="Disordered" evidence="1">
    <location>
        <begin position="140"/>
        <end position="168"/>
    </location>
</feature>
<accession>A0A812NWV1</accession>
<feature type="compositionally biased region" description="Pro residues" evidence="1">
    <location>
        <begin position="2052"/>
        <end position="2062"/>
    </location>
</feature>
<dbReference type="Pfam" id="PF07727">
    <property type="entry name" value="RVT_2"/>
    <property type="match status" value="1"/>
</dbReference>
<dbReference type="InterPro" id="IPR036397">
    <property type="entry name" value="RNaseH_sf"/>
</dbReference>
<dbReference type="SUPFAM" id="SSF53098">
    <property type="entry name" value="Ribonuclease H-like"/>
    <property type="match status" value="1"/>
</dbReference>
<feature type="compositionally biased region" description="Basic and acidic residues" evidence="1">
    <location>
        <begin position="1584"/>
        <end position="1596"/>
    </location>
</feature>
<feature type="compositionally biased region" description="Polar residues" evidence="1">
    <location>
        <begin position="150"/>
        <end position="160"/>
    </location>
</feature>
<feature type="compositionally biased region" description="Basic and acidic residues" evidence="1">
    <location>
        <begin position="2182"/>
        <end position="2195"/>
    </location>
</feature>
<feature type="non-terminal residue" evidence="3">
    <location>
        <position position="2757"/>
    </location>
</feature>
<reference evidence="3" key="1">
    <citation type="submission" date="2021-02" db="EMBL/GenBank/DDBJ databases">
        <authorList>
            <person name="Dougan E. K."/>
            <person name="Rhodes N."/>
            <person name="Thang M."/>
            <person name="Chan C."/>
        </authorList>
    </citation>
    <scope>NUCLEOTIDE SEQUENCE</scope>
</reference>
<feature type="compositionally biased region" description="Low complexity" evidence="1">
    <location>
        <begin position="97"/>
        <end position="107"/>
    </location>
</feature>
<feature type="compositionally biased region" description="Acidic residues" evidence="1">
    <location>
        <begin position="1565"/>
        <end position="1577"/>
    </location>
</feature>
<feature type="non-terminal residue" evidence="3">
    <location>
        <position position="1"/>
    </location>
</feature>
<dbReference type="InterPro" id="IPR001584">
    <property type="entry name" value="Integrase_cat-core"/>
</dbReference>
<keyword evidence="4" id="KW-1185">Reference proteome</keyword>